<evidence type="ECO:0000313" key="2">
    <source>
        <dbReference type="EMBL" id="KAG5460649.1"/>
    </source>
</evidence>
<keyword evidence="3" id="KW-1185">Reference proteome</keyword>
<accession>A0A8H7ZWC3</accession>
<evidence type="ECO:0000256" key="1">
    <source>
        <dbReference type="SAM" id="MobiDB-lite"/>
    </source>
</evidence>
<feature type="compositionally biased region" description="Basic and acidic residues" evidence="1">
    <location>
        <begin position="95"/>
        <end position="105"/>
    </location>
</feature>
<feature type="compositionally biased region" description="Basic and acidic residues" evidence="1">
    <location>
        <begin position="1"/>
        <end position="23"/>
    </location>
</feature>
<name>A0A8H7ZWC3_9FUNG</name>
<feature type="region of interest" description="Disordered" evidence="1">
    <location>
        <begin position="163"/>
        <end position="194"/>
    </location>
</feature>
<feature type="region of interest" description="Disordered" evidence="1">
    <location>
        <begin position="1"/>
        <end position="133"/>
    </location>
</feature>
<sequence>MMKLKRVLETAKEEGRNPEDVWLERYGSSTNWEDVLAEREELDRRSGRKRRTHSNSGSAGRADRVAGGHGYSGGSNKEVAYRPSDAGGSSGGRADNYDRSLKQSKDLPQAPRACSSAAPAAASESTSPLTKDQLNKLNAKVLRARMLGSPNLAELERQFEAEKKRAEEAATAPGSSELRQGKNAPQKAKETTVVLPRVDSTGKLSSLMATKEARRAKAVGGASLLLPPPANAPFKFPADVGAATHRVPRRRRAQRTTNPATG</sequence>
<comment type="caution">
    <text evidence="2">The sequence shown here is derived from an EMBL/GenBank/DDBJ whole genome shotgun (WGS) entry which is preliminary data.</text>
</comment>
<dbReference type="AlphaFoldDB" id="A0A8H7ZWC3"/>
<gene>
    <name evidence="2" type="ORF">BJ554DRAFT_7273</name>
</gene>
<dbReference type="Proteomes" id="UP000673691">
    <property type="component" value="Unassembled WGS sequence"/>
</dbReference>
<proteinExistence type="predicted"/>
<feature type="region of interest" description="Disordered" evidence="1">
    <location>
        <begin position="236"/>
        <end position="262"/>
    </location>
</feature>
<feature type="compositionally biased region" description="Basic and acidic residues" evidence="1">
    <location>
        <begin position="36"/>
        <end position="45"/>
    </location>
</feature>
<protein>
    <submittedName>
        <fullName evidence="2">Uncharacterized protein</fullName>
    </submittedName>
</protein>
<reference evidence="2 3" key="1">
    <citation type="journal article" name="Sci. Rep.">
        <title>Genome-scale phylogenetic analyses confirm Olpidium as the closest living zoosporic fungus to the non-flagellated, terrestrial fungi.</title>
        <authorList>
            <person name="Chang Y."/>
            <person name="Rochon D."/>
            <person name="Sekimoto S."/>
            <person name="Wang Y."/>
            <person name="Chovatia M."/>
            <person name="Sandor L."/>
            <person name="Salamov A."/>
            <person name="Grigoriev I.V."/>
            <person name="Stajich J.E."/>
            <person name="Spatafora J.W."/>
        </authorList>
    </citation>
    <scope>NUCLEOTIDE SEQUENCE [LARGE SCALE GENOMIC DNA]</scope>
    <source>
        <strain evidence="2">S191</strain>
    </source>
</reference>
<organism evidence="2 3">
    <name type="scientific">Olpidium bornovanus</name>
    <dbReference type="NCBI Taxonomy" id="278681"/>
    <lineage>
        <taxon>Eukaryota</taxon>
        <taxon>Fungi</taxon>
        <taxon>Fungi incertae sedis</taxon>
        <taxon>Olpidiomycota</taxon>
        <taxon>Olpidiomycotina</taxon>
        <taxon>Olpidiomycetes</taxon>
        <taxon>Olpidiales</taxon>
        <taxon>Olpidiaceae</taxon>
        <taxon>Olpidium</taxon>
    </lineage>
</organism>
<evidence type="ECO:0000313" key="3">
    <source>
        <dbReference type="Proteomes" id="UP000673691"/>
    </source>
</evidence>
<dbReference type="EMBL" id="JAEFCI010004900">
    <property type="protein sequence ID" value="KAG5460649.1"/>
    <property type="molecule type" value="Genomic_DNA"/>
</dbReference>
<dbReference type="OrthoDB" id="2113965at2759"/>
<feature type="compositionally biased region" description="Low complexity" evidence="1">
    <location>
        <begin position="236"/>
        <end position="245"/>
    </location>
</feature>
<feature type="compositionally biased region" description="Low complexity" evidence="1">
    <location>
        <begin position="108"/>
        <end position="128"/>
    </location>
</feature>